<evidence type="ECO:0000313" key="1">
    <source>
        <dbReference type="Proteomes" id="UP000095282"/>
    </source>
</evidence>
<organism evidence="1 2">
    <name type="scientific">Caenorhabditis tropicalis</name>
    <dbReference type="NCBI Taxonomy" id="1561998"/>
    <lineage>
        <taxon>Eukaryota</taxon>
        <taxon>Metazoa</taxon>
        <taxon>Ecdysozoa</taxon>
        <taxon>Nematoda</taxon>
        <taxon>Chromadorea</taxon>
        <taxon>Rhabditida</taxon>
        <taxon>Rhabditina</taxon>
        <taxon>Rhabditomorpha</taxon>
        <taxon>Rhabditoidea</taxon>
        <taxon>Rhabditidae</taxon>
        <taxon>Peloderinae</taxon>
        <taxon>Caenorhabditis</taxon>
    </lineage>
</organism>
<accession>A0A1I7U443</accession>
<reference evidence="2" key="1">
    <citation type="submission" date="2016-11" db="UniProtKB">
        <authorList>
            <consortium name="WormBaseParasite"/>
        </authorList>
    </citation>
    <scope>IDENTIFICATION</scope>
</reference>
<dbReference type="Proteomes" id="UP000095282">
    <property type="component" value="Unplaced"/>
</dbReference>
<keyword evidence="1" id="KW-1185">Reference proteome</keyword>
<evidence type="ECO:0000313" key="2">
    <source>
        <dbReference type="WBParaSite" id="Csp11.Scaffold629.g14650.t1"/>
    </source>
</evidence>
<dbReference type="WBParaSite" id="Csp11.Scaffold629.g14650.t1">
    <property type="protein sequence ID" value="Csp11.Scaffold629.g14650.t1"/>
    <property type="gene ID" value="Csp11.Scaffold629.g14650"/>
</dbReference>
<name>A0A1I7U443_9PELO</name>
<dbReference type="AlphaFoldDB" id="A0A1I7U443"/>
<proteinExistence type="predicted"/>
<protein>
    <submittedName>
        <fullName evidence="2">NR LBD domain-containing protein</fullName>
    </submittedName>
</protein>
<sequence length="127" mass="15006">MTDFIECEVRCYDIHQNCRSPYHFQRETVDSLEKFSDDLEIIIKELGLDGLRLISHNDLRVYLEIVVNMPQWLLDFLTFGLRCISGMIHSGDINHSWISIQNQVLKQEFEHDLRNPDRGRGIVMEEL</sequence>